<comment type="cofactor">
    <cofactor evidence="1">
        <name>Co(2+)</name>
        <dbReference type="ChEBI" id="CHEBI:48828"/>
    </cofactor>
</comment>
<evidence type="ECO:0000256" key="9">
    <source>
        <dbReference type="ARBA" id="ARBA00022605"/>
    </source>
</evidence>
<keyword evidence="12" id="KW-0862">Zinc</keyword>
<organism evidence="16 17">
    <name type="scientific">Marinomonas ushuaiensis DSM 15871</name>
    <dbReference type="NCBI Taxonomy" id="1122207"/>
    <lineage>
        <taxon>Bacteria</taxon>
        <taxon>Pseudomonadati</taxon>
        <taxon>Pseudomonadota</taxon>
        <taxon>Gammaproteobacteria</taxon>
        <taxon>Oceanospirillales</taxon>
        <taxon>Oceanospirillaceae</taxon>
        <taxon>Marinomonas</taxon>
    </lineage>
</organism>
<dbReference type="GO" id="GO:0009089">
    <property type="term" value="P:lysine biosynthetic process via diaminopimelate"/>
    <property type="evidence" value="ECO:0007669"/>
    <property type="project" value="UniProtKB-UniPathway"/>
</dbReference>
<evidence type="ECO:0000256" key="2">
    <source>
        <dbReference type="ARBA" id="ARBA00001947"/>
    </source>
</evidence>
<dbReference type="RefSeq" id="WP_036158946.1">
    <property type="nucleotide sequence ID" value="NZ_JAMB01000001.1"/>
</dbReference>
<evidence type="ECO:0000256" key="5">
    <source>
        <dbReference type="ARBA" id="ARBA00011921"/>
    </source>
</evidence>
<keyword evidence="13" id="KW-0170">Cobalt</keyword>
<dbReference type="SUPFAM" id="SSF53187">
    <property type="entry name" value="Zn-dependent exopeptidases"/>
    <property type="match status" value="1"/>
</dbReference>
<comment type="cofactor">
    <cofactor evidence="2">
        <name>Zn(2+)</name>
        <dbReference type="ChEBI" id="CHEBI:29105"/>
    </cofactor>
</comment>
<evidence type="ECO:0000256" key="10">
    <source>
        <dbReference type="ARBA" id="ARBA00022723"/>
    </source>
</evidence>
<keyword evidence="17" id="KW-1185">Reference proteome</keyword>
<proteinExistence type="inferred from homology"/>
<keyword evidence="8" id="KW-0055">Arginine biosynthesis</keyword>
<dbReference type="InterPro" id="IPR011650">
    <property type="entry name" value="Peptidase_M20_dimer"/>
</dbReference>
<keyword evidence="10" id="KW-0479">Metal-binding</keyword>
<evidence type="ECO:0000256" key="8">
    <source>
        <dbReference type="ARBA" id="ARBA00022571"/>
    </source>
</evidence>
<keyword evidence="7" id="KW-0963">Cytoplasm</keyword>
<sequence>MSNSPSALAPRLKVLLSQLLGFDTTSRESNLALIDMIQHYLGELGIESTLIFNDEKTKANLYARLGPSGDGGIMLSGHTDVVPVDGQSWSVSPFQLTEKDGKCFGRGSADMKGFIACVLAATPHFQQANLRMPLHLAFSYDEEVGCLGVRSLIEHINASPEKPAMCIIGEPTSMQPVYGHKGKVAMRCKVQGHACHSAYAPEGVNAIEYSAKLINKLTELGEPLKQQLDDRFDPPYSTLQTGVIKGGAALNIVPEFCQFDMEMRYLPQANAAKTFKALQDYAQQTLEPEMQSVHADTHIQFEPLAAYPPLLTDPQSQFAQWLADWSQSKHFDTVAFGTEGGLFDEAGVATLVCGPGSMEQGHKPDEFVEIKQLNRCSEMLDNLRHWMSH</sequence>
<dbReference type="Pfam" id="PF01546">
    <property type="entry name" value="Peptidase_M20"/>
    <property type="match status" value="1"/>
</dbReference>
<dbReference type="CDD" id="cd03894">
    <property type="entry name" value="M20_ArgE"/>
    <property type="match status" value="1"/>
</dbReference>
<evidence type="ECO:0000256" key="11">
    <source>
        <dbReference type="ARBA" id="ARBA00022801"/>
    </source>
</evidence>
<dbReference type="EC" id="3.5.1.18" evidence="5"/>
<dbReference type="GO" id="GO:0046872">
    <property type="term" value="F:metal ion binding"/>
    <property type="evidence" value="ECO:0007669"/>
    <property type="project" value="UniProtKB-KW"/>
</dbReference>
<dbReference type="PATRIC" id="fig|1122207.3.peg.685"/>
<feature type="domain" description="Peptidase M20 dimerisation" evidence="15">
    <location>
        <begin position="178"/>
        <end position="287"/>
    </location>
</feature>
<keyword evidence="9" id="KW-0028">Amino-acid biosynthesis</keyword>
<dbReference type="InterPro" id="IPR001261">
    <property type="entry name" value="ArgE/DapE_CS"/>
</dbReference>
<dbReference type="UniPathway" id="UPA00034">
    <property type="reaction ID" value="UER00021"/>
</dbReference>
<dbReference type="Gene3D" id="3.40.630.10">
    <property type="entry name" value="Zn peptidases"/>
    <property type="match status" value="1"/>
</dbReference>
<comment type="similarity">
    <text evidence="4">Belongs to the peptidase M20A family. ArgE subfamily.</text>
</comment>
<dbReference type="InterPro" id="IPR010182">
    <property type="entry name" value="ArgE/DapE"/>
</dbReference>
<evidence type="ECO:0000256" key="4">
    <source>
        <dbReference type="ARBA" id="ARBA00005691"/>
    </source>
</evidence>
<dbReference type="eggNOG" id="COG0624">
    <property type="taxonomic scope" value="Bacteria"/>
</dbReference>
<dbReference type="InterPro" id="IPR002933">
    <property type="entry name" value="Peptidase_M20"/>
</dbReference>
<dbReference type="NCBIfam" id="TIGR01910">
    <property type="entry name" value="DapE-ArgE"/>
    <property type="match status" value="1"/>
</dbReference>
<evidence type="ECO:0000256" key="7">
    <source>
        <dbReference type="ARBA" id="ARBA00022490"/>
    </source>
</evidence>
<dbReference type="GO" id="GO:0006526">
    <property type="term" value="P:L-arginine biosynthetic process"/>
    <property type="evidence" value="ECO:0007669"/>
    <property type="project" value="UniProtKB-KW"/>
</dbReference>
<evidence type="ECO:0000256" key="13">
    <source>
        <dbReference type="ARBA" id="ARBA00023285"/>
    </source>
</evidence>
<dbReference type="NCBIfam" id="NF005710">
    <property type="entry name" value="PRK07522.1"/>
    <property type="match status" value="1"/>
</dbReference>
<gene>
    <name evidence="16" type="ORF">MUS1_03345</name>
</gene>
<comment type="catalytic activity">
    <reaction evidence="14">
        <text>N-succinyl-(2S,6S)-2,6-diaminopimelate + H2O = (2S,6S)-2,6-diaminopimelate + succinate</text>
        <dbReference type="Rhea" id="RHEA:22608"/>
        <dbReference type="ChEBI" id="CHEBI:15377"/>
        <dbReference type="ChEBI" id="CHEBI:30031"/>
        <dbReference type="ChEBI" id="CHEBI:57609"/>
        <dbReference type="ChEBI" id="CHEBI:58087"/>
        <dbReference type="EC" id="3.5.1.18"/>
    </reaction>
</comment>
<dbReference type="PROSITE" id="PS00758">
    <property type="entry name" value="ARGE_DAPE_CPG2_1"/>
    <property type="match status" value="1"/>
</dbReference>
<dbReference type="PANTHER" id="PTHR43808:SF31">
    <property type="entry name" value="N-ACETYL-L-CITRULLINE DEACETYLASE"/>
    <property type="match status" value="1"/>
</dbReference>
<evidence type="ECO:0000256" key="14">
    <source>
        <dbReference type="ARBA" id="ARBA00051301"/>
    </source>
</evidence>
<keyword evidence="11 16" id="KW-0378">Hydrolase</keyword>
<dbReference type="InterPro" id="IPR036264">
    <property type="entry name" value="Bact_exopeptidase_dim_dom"/>
</dbReference>
<dbReference type="AlphaFoldDB" id="X7E9K8"/>
<dbReference type="GO" id="GO:0009014">
    <property type="term" value="F:succinyl-diaminopimelate desuccinylase activity"/>
    <property type="evidence" value="ECO:0007669"/>
    <property type="project" value="UniProtKB-EC"/>
</dbReference>
<accession>X7E9K8</accession>
<dbReference type="NCBIfam" id="TIGR01892">
    <property type="entry name" value="AcOrn-deacetyl"/>
    <property type="match status" value="1"/>
</dbReference>
<dbReference type="SUPFAM" id="SSF55031">
    <property type="entry name" value="Bacterial exopeptidase dimerisation domain"/>
    <property type="match status" value="1"/>
</dbReference>
<evidence type="ECO:0000256" key="3">
    <source>
        <dbReference type="ARBA" id="ARBA00005130"/>
    </source>
</evidence>
<dbReference type="Pfam" id="PF07687">
    <property type="entry name" value="M20_dimer"/>
    <property type="match status" value="1"/>
</dbReference>
<dbReference type="InterPro" id="IPR010169">
    <property type="entry name" value="AcOrn-deacetyl"/>
</dbReference>
<evidence type="ECO:0000313" key="17">
    <source>
        <dbReference type="Proteomes" id="UP000054058"/>
    </source>
</evidence>
<dbReference type="GO" id="GO:0008777">
    <property type="term" value="F:acetylornithine deacetylase activity"/>
    <property type="evidence" value="ECO:0007669"/>
    <property type="project" value="TreeGrafter"/>
</dbReference>
<evidence type="ECO:0000256" key="12">
    <source>
        <dbReference type="ARBA" id="ARBA00022833"/>
    </source>
</evidence>
<dbReference type="Proteomes" id="UP000054058">
    <property type="component" value="Unassembled WGS sequence"/>
</dbReference>
<dbReference type="PROSITE" id="PS00759">
    <property type="entry name" value="ARGE_DAPE_CPG2_2"/>
    <property type="match status" value="1"/>
</dbReference>
<dbReference type="Gene3D" id="3.30.70.360">
    <property type="match status" value="1"/>
</dbReference>
<dbReference type="PANTHER" id="PTHR43808">
    <property type="entry name" value="ACETYLORNITHINE DEACETYLASE"/>
    <property type="match status" value="1"/>
</dbReference>
<comment type="pathway">
    <text evidence="3">Amino-acid biosynthesis; L-lysine biosynthesis via DAP pathway; LL-2,6-diaminopimelate from (S)-tetrahydrodipicolinate (succinylase route): step 3/3.</text>
</comment>
<name>X7E9K8_9GAMM</name>
<reference evidence="16 17" key="1">
    <citation type="submission" date="2014-01" db="EMBL/GenBank/DDBJ databases">
        <title>Marinomonas ushuaiensis DSM 15871 Genome Sequencing.</title>
        <authorList>
            <person name="Lai Q."/>
            <person name="Shao Z.S."/>
        </authorList>
    </citation>
    <scope>NUCLEOTIDE SEQUENCE [LARGE SCALE GENOMIC DNA]</scope>
    <source>
        <strain evidence="16 17">DSM 15871</strain>
    </source>
</reference>
<evidence type="ECO:0000256" key="6">
    <source>
        <dbReference type="ARBA" id="ARBA00016853"/>
    </source>
</evidence>
<dbReference type="EMBL" id="JAMB01000001">
    <property type="protein sequence ID" value="ETX12632.1"/>
    <property type="molecule type" value="Genomic_DNA"/>
</dbReference>
<evidence type="ECO:0000256" key="1">
    <source>
        <dbReference type="ARBA" id="ARBA00001941"/>
    </source>
</evidence>
<comment type="caution">
    <text evidence="16">The sequence shown here is derived from an EMBL/GenBank/DDBJ whole genome shotgun (WGS) entry which is preliminary data.</text>
</comment>
<evidence type="ECO:0000259" key="15">
    <source>
        <dbReference type="Pfam" id="PF07687"/>
    </source>
</evidence>
<protein>
    <recommendedName>
        <fullName evidence="6">Probable succinyl-diaminopimelate desuccinylase</fullName>
        <ecNumber evidence="5">3.5.1.18</ecNumber>
    </recommendedName>
</protein>
<dbReference type="STRING" id="1122207.MUS1_03345"/>
<dbReference type="InterPro" id="IPR050072">
    <property type="entry name" value="Peptidase_M20A"/>
</dbReference>
<dbReference type="OrthoDB" id="3665926at2"/>
<evidence type="ECO:0000313" key="16">
    <source>
        <dbReference type="EMBL" id="ETX12632.1"/>
    </source>
</evidence>